<protein>
    <submittedName>
        <fullName evidence="1">DNA mismatch repair protein MutL</fullName>
    </submittedName>
</protein>
<dbReference type="Proteomes" id="UP000325081">
    <property type="component" value="Unassembled WGS sequence"/>
</dbReference>
<accession>A0A5A7QQD8</accession>
<gene>
    <name evidence="1" type="ORF">STAS_24525</name>
</gene>
<dbReference type="AlphaFoldDB" id="A0A5A7QQD8"/>
<reference evidence="2" key="1">
    <citation type="journal article" date="2019" name="Curr. Biol.">
        <title>Genome Sequence of Striga asiatica Provides Insight into the Evolution of Plant Parasitism.</title>
        <authorList>
            <person name="Yoshida S."/>
            <person name="Kim S."/>
            <person name="Wafula E.K."/>
            <person name="Tanskanen J."/>
            <person name="Kim Y.M."/>
            <person name="Honaas L."/>
            <person name="Yang Z."/>
            <person name="Spallek T."/>
            <person name="Conn C.E."/>
            <person name="Ichihashi Y."/>
            <person name="Cheong K."/>
            <person name="Cui S."/>
            <person name="Der J.P."/>
            <person name="Gundlach H."/>
            <person name="Jiao Y."/>
            <person name="Hori C."/>
            <person name="Ishida J.K."/>
            <person name="Kasahara H."/>
            <person name="Kiba T."/>
            <person name="Kim M.S."/>
            <person name="Koo N."/>
            <person name="Laohavisit A."/>
            <person name="Lee Y.H."/>
            <person name="Lumba S."/>
            <person name="McCourt P."/>
            <person name="Mortimer J.C."/>
            <person name="Mutuku J.M."/>
            <person name="Nomura T."/>
            <person name="Sasaki-Sekimoto Y."/>
            <person name="Seto Y."/>
            <person name="Wang Y."/>
            <person name="Wakatake T."/>
            <person name="Sakakibara H."/>
            <person name="Demura T."/>
            <person name="Yamaguchi S."/>
            <person name="Yoneyama K."/>
            <person name="Manabe R.I."/>
            <person name="Nelson D.C."/>
            <person name="Schulman A.H."/>
            <person name="Timko M.P."/>
            <person name="dePamphilis C.W."/>
            <person name="Choi D."/>
            <person name="Shirasu K."/>
        </authorList>
    </citation>
    <scope>NUCLEOTIDE SEQUENCE [LARGE SCALE GENOMIC DNA]</scope>
    <source>
        <strain evidence="2">cv. UVA1</strain>
    </source>
</reference>
<comment type="caution">
    <text evidence="1">The sequence shown here is derived from an EMBL/GenBank/DDBJ whole genome shotgun (WGS) entry which is preliminary data.</text>
</comment>
<keyword evidence="2" id="KW-1185">Reference proteome</keyword>
<dbReference type="EMBL" id="BKCP01007948">
    <property type="protein sequence ID" value="GER47420.1"/>
    <property type="molecule type" value="Genomic_DNA"/>
</dbReference>
<evidence type="ECO:0000313" key="1">
    <source>
        <dbReference type="EMBL" id="GER47420.1"/>
    </source>
</evidence>
<evidence type="ECO:0000313" key="2">
    <source>
        <dbReference type="Proteomes" id="UP000325081"/>
    </source>
</evidence>
<proteinExistence type="predicted"/>
<name>A0A5A7QQD8_STRAF</name>
<dbReference type="OrthoDB" id="630188at2759"/>
<sequence>MKIFLHTRPIYQRQNKQKLKKEKKETFLLHFLPTLQEPLLVSPPCLHLHHMGQKIGPRINGPRKAPMNAVIIQSHILIGPVPVPARMPIGPQQHGLRGVHQPQLLPPYPHRRPKLLQLDHVKFQIRPFQNRFLSPKRPPPHAVAALVPQPVLEVRRSERPEDRDAVEALPPVGEVGDLTVAAADGAAALVVDGGAGEPVTGAEDEVVEAVDLGGPRLVWFVEAGVGRAVRVALPGPDQEWGREVCESKVVIFVSPALEVLVGGWGDVDWVLNLWIGRIPHKSHGLISDHIQELKRVENGQFTPVGLPFPLQEIRIGPPVFHAVLVLVYGPTRLVSVVRGFRVRHPFACENVAFFDIVRDFDVVVRRPD</sequence>
<organism evidence="1 2">
    <name type="scientific">Striga asiatica</name>
    <name type="common">Asiatic witchweed</name>
    <name type="synonym">Buchnera asiatica</name>
    <dbReference type="NCBI Taxonomy" id="4170"/>
    <lineage>
        <taxon>Eukaryota</taxon>
        <taxon>Viridiplantae</taxon>
        <taxon>Streptophyta</taxon>
        <taxon>Embryophyta</taxon>
        <taxon>Tracheophyta</taxon>
        <taxon>Spermatophyta</taxon>
        <taxon>Magnoliopsida</taxon>
        <taxon>eudicotyledons</taxon>
        <taxon>Gunneridae</taxon>
        <taxon>Pentapetalae</taxon>
        <taxon>asterids</taxon>
        <taxon>lamiids</taxon>
        <taxon>Lamiales</taxon>
        <taxon>Orobanchaceae</taxon>
        <taxon>Buchnereae</taxon>
        <taxon>Striga</taxon>
    </lineage>
</organism>